<dbReference type="Proteomes" id="UP000192578">
    <property type="component" value="Unassembled WGS sequence"/>
</dbReference>
<proteinExistence type="predicted"/>
<evidence type="ECO:0000313" key="2">
    <source>
        <dbReference type="EMBL" id="OQV22984.1"/>
    </source>
</evidence>
<feature type="region of interest" description="Disordered" evidence="1">
    <location>
        <begin position="1"/>
        <end position="25"/>
    </location>
</feature>
<evidence type="ECO:0008006" key="4">
    <source>
        <dbReference type="Google" id="ProtNLM"/>
    </source>
</evidence>
<evidence type="ECO:0000313" key="3">
    <source>
        <dbReference type="Proteomes" id="UP000192578"/>
    </source>
</evidence>
<dbReference type="EMBL" id="MTYJ01000014">
    <property type="protein sequence ID" value="OQV22984.1"/>
    <property type="molecule type" value="Genomic_DNA"/>
</dbReference>
<feature type="compositionally biased region" description="Polar residues" evidence="1">
    <location>
        <begin position="15"/>
        <end position="25"/>
    </location>
</feature>
<comment type="caution">
    <text evidence="2">The sequence shown here is derived from an EMBL/GenBank/DDBJ whole genome shotgun (WGS) entry which is preliminary data.</text>
</comment>
<keyword evidence="3" id="KW-1185">Reference proteome</keyword>
<reference evidence="3" key="1">
    <citation type="submission" date="2017-01" db="EMBL/GenBank/DDBJ databases">
        <title>Comparative genomics of anhydrobiosis in the tardigrade Hypsibius dujardini.</title>
        <authorList>
            <person name="Yoshida Y."/>
            <person name="Koutsovoulos G."/>
            <person name="Laetsch D."/>
            <person name="Stevens L."/>
            <person name="Kumar S."/>
            <person name="Horikawa D."/>
            <person name="Ishino K."/>
            <person name="Komine S."/>
            <person name="Tomita M."/>
            <person name="Blaxter M."/>
            <person name="Arakawa K."/>
        </authorList>
    </citation>
    <scope>NUCLEOTIDE SEQUENCE [LARGE SCALE GENOMIC DNA]</scope>
    <source>
        <strain evidence="3">Z151</strain>
    </source>
</reference>
<dbReference type="PANTHER" id="PTHR37558:SF1">
    <property type="entry name" value="HTH CENPB-TYPE DOMAIN-CONTAINING PROTEIN"/>
    <property type="match status" value="1"/>
</dbReference>
<gene>
    <name evidence="2" type="ORF">BV898_03035</name>
</gene>
<sequence>MANGTVDKTPDLEETSVTPSSQKTRRQNFTFAEDAALVEEVLFYKPMHGGPGHTWMEVEDAMTLMFPVTRDAKAYKERFGTLLKKFKANDAKAKWASGTAEQVTELKEKLQECLDLQCEADTLAATKMQDRKTMKQRLLRDKEKGKEIRSDALESFKSKKRLRGGEDEEWSEDESFSKSNYAKRTNAIEAELALKWKREADAQARQIALEENRLKLEEAKLAWRKNATLTRSQSGSWSWKWTSRNWIWSMTVARRSATVAATTNP</sequence>
<dbReference type="AlphaFoldDB" id="A0A1W0X6G8"/>
<accession>A0A1W0X6G8</accession>
<protein>
    <recommendedName>
        <fullName evidence="4">Myb-like domain-containing protein</fullName>
    </recommendedName>
</protein>
<name>A0A1W0X6G8_HYPEX</name>
<dbReference type="PANTHER" id="PTHR37558">
    <property type="entry name" value="HTH CENPB-TYPE DOMAIN-CONTAINING PROTEIN"/>
    <property type="match status" value="1"/>
</dbReference>
<evidence type="ECO:0000256" key="1">
    <source>
        <dbReference type="SAM" id="MobiDB-lite"/>
    </source>
</evidence>
<organism evidence="2 3">
    <name type="scientific">Hypsibius exemplaris</name>
    <name type="common">Freshwater tardigrade</name>
    <dbReference type="NCBI Taxonomy" id="2072580"/>
    <lineage>
        <taxon>Eukaryota</taxon>
        <taxon>Metazoa</taxon>
        <taxon>Ecdysozoa</taxon>
        <taxon>Tardigrada</taxon>
        <taxon>Eutardigrada</taxon>
        <taxon>Parachela</taxon>
        <taxon>Hypsibioidea</taxon>
        <taxon>Hypsibiidae</taxon>
        <taxon>Hypsibius</taxon>
    </lineage>
</organism>